<reference evidence="1 2" key="1">
    <citation type="submission" date="2018-04" db="EMBL/GenBank/DDBJ databases">
        <authorList>
            <person name="Go L.Y."/>
            <person name="Mitchell J.A."/>
        </authorList>
    </citation>
    <scope>NUCLEOTIDE SEQUENCE [LARGE SCALE GENOMIC DNA]</scope>
    <source>
        <strain evidence="1">ULC066bin1</strain>
    </source>
</reference>
<evidence type="ECO:0000313" key="1">
    <source>
        <dbReference type="EMBL" id="PZO39869.1"/>
    </source>
</evidence>
<sequence>MNCFKSAKIKGAGMAIATTLLMQIVSVTLPTSWQSVIPSAIALPGQTPDRVIDWIRTNPALRPESGERLLVKKSDTPSRRFQFQASVVLPGIAAIKGGDANLIRSEQIRFFDIINGVTRSRLEESLRSIYGPEIMRDYANAKRVYAYPTAPMVRRSQGKNASAILWALQGELREGKKYAYWIELLQNGKGSANSGQITVLELESLPKLEQELSNRQKF</sequence>
<name>A0A2W4WDA6_9CYAN</name>
<reference evidence="1 2" key="2">
    <citation type="submission" date="2018-06" db="EMBL/GenBank/DDBJ databases">
        <title>Metagenomic assembly of (sub)arctic Cyanobacteria and their associated microbiome from non-axenic cultures.</title>
        <authorList>
            <person name="Baurain D."/>
        </authorList>
    </citation>
    <scope>NUCLEOTIDE SEQUENCE [LARGE SCALE GENOMIC DNA]</scope>
    <source>
        <strain evidence="1">ULC066bin1</strain>
    </source>
</reference>
<protein>
    <submittedName>
        <fullName evidence="1">Uncharacterized protein</fullName>
    </submittedName>
</protein>
<evidence type="ECO:0000313" key="2">
    <source>
        <dbReference type="Proteomes" id="UP000249467"/>
    </source>
</evidence>
<dbReference type="EMBL" id="QBML01000016">
    <property type="protein sequence ID" value="PZO39869.1"/>
    <property type="molecule type" value="Genomic_DNA"/>
</dbReference>
<gene>
    <name evidence="1" type="ORF">DCF19_13375</name>
</gene>
<dbReference type="Proteomes" id="UP000249467">
    <property type="component" value="Unassembled WGS sequence"/>
</dbReference>
<accession>A0A2W4WDA6</accession>
<dbReference type="AlphaFoldDB" id="A0A2W4WDA6"/>
<proteinExistence type="predicted"/>
<comment type="caution">
    <text evidence="1">The sequence shown here is derived from an EMBL/GenBank/DDBJ whole genome shotgun (WGS) entry which is preliminary data.</text>
</comment>
<organism evidence="1 2">
    <name type="scientific">Pseudanabaena frigida</name>
    <dbReference type="NCBI Taxonomy" id="945775"/>
    <lineage>
        <taxon>Bacteria</taxon>
        <taxon>Bacillati</taxon>
        <taxon>Cyanobacteriota</taxon>
        <taxon>Cyanophyceae</taxon>
        <taxon>Pseudanabaenales</taxon>
        <taxon>Pseudanabaenaceae</taxon>
        <taxon>Pseudanabaena</taxon>
    </lineage>
</organism>